<dbReference type="AlphaFoldDB" id="A0A9X3DD73"/>
<keyword evidence="2 8" id="KW-0813">Transport</keyword>
<evidence type="ECO:0000256" key="2">
    <source>
        <dbReference type="ARBA" id="ARBA00022448"/>
    </source>
</evidence>
<dbReference type="InterPro" id="IPR036942">
    <property type="entry name" value="Beta-barrel_TonB_sf"/>
</dbReference>
<dbReference type="Pfam" id="PF07715">
    <property type="entry name" value="Plug"/>
    <property type="match status" value="1"/>
</dbReference>
<protein>
    <submittedName>
        <fullName evidence="13">SusC/RagA family TonB-linked outer membrane protein</fullName>
    </submittedName>
</protein>
<dbReference type="InterPro" id="IPR023996">
    <property type="entry name" value="TonB-dep_OMP_SusC/RagA"/>
</dbReference>
<evidence type="ECO:0000256" key="4">
    <source>
        <dbReference type="ARBA" id="ARBA00022692"/>
    </source>
</evidence>
<gene>
    <name evidence="13" type="ORF">OQZ29_09705</name>
</gene>
<evidence type="ECO:0000256" key="6">
    <source>
        <dbReference type="ARBA" id="ARBA00023136"/>
    </source>
</evidence>
<dbReference type="PROSITE" id="PS52016">
    <property type="entry name" value="TONB_DEPENDENT_REC_3"/>
    <property type="match status" value="1"/>
</dbReference>
<dbReference type="InterPro" id="IPR023997">
    <property type="entry name" value="TonB-dep_OMP_SusC/RagA_CS"/>
</dbReference>
<dbReference type="Pfam" id="PF13715">
    <property type="entry name" value="CarbopepD_reg_2"/>
    <property type="match status" value="1"/>
</dbReference>
<evidence type="ECO:0000313" key="13">
    <source>
        <dbReference type="EMBL" id="MCX3265021.1"/>
    </source>
</evidence>
<feature type="domain" description="TonB-dependent receptor-like beta-barrel" evidence="11">
    <location>
        <begin position="569"/>
        <end position="999"/>
    </location>
</feature>
<comment type="caution">
    <text evidence="13">The sequence shown here is derived from an EMBL/GenBank/DDBJ whole genome shotgun (WGS) entry which is preliminary data.</text>
</comment>
<keyword evidence="10" id="KW-1133">Transmembrane helix</keyword>
<dbReference type="InterPro" id="IPR037066">
    <property type="entry name" value="Plug_dom_sf"/>
</dbReference>
<dbReference type="Pfam" id="PF00593">
    <property type="entry name" value="TonB_dep_Rec_b-barrel"/>
    <property type="match status" value="1"/>
</dbReference>
<reference evidence="13" key="1">
    <citation type="submission" date="2022-11" db="EMBL/GenBank/DDBJ databases">
        <authorList>
            <person name="Graham C."/>
            <person name="Newman J.D."/>
        </authorList>
    </citation>
    <scope>NUCLEOTIDE SEQUENCE</scope>
    <source>
        <strain evidence="13">DSM 19486</strain>
    </source>
</reference>
<dbReference type="NCBIfam" id="TIGR04057">
    <property type="entry name" value="SusC_RagA_signa"/>
    <property type="match status" value="1"/>
</dbReference>
<feature type="transmembrane region" description="Helical" evidence="10">
    <location>
        <begin position="12"/>
        <end position="31"/>
    </location>
</feature>
<evidence type="ECO:0000256" key="7">
    <source>
        <dbReference type="ARBA" id="ARBA00023237"/>
    </source>
</evidence>
<accession>A0A9X3DD73</accession>
<evidence type="ECO:0000313" key="14">
    <source>
        <dbReference type="Proteomes" id="UP001142592"/>
    </source>
</evidence>
<dbReference type="InterPro" id="IPR012910">
    <property type="entry name" value="Plug_dom"/>
</dbReference>
<comment type="similarity">
    <text evidence="8 9">Belongs to the TonB-dependent receptor family.</text>
</comment>
<proteinExistence type="inferred from homology"/>
<dbReference type="EMBL" id="JAPJUH010000003">
    <property type="protein sequence ID" value="MCX3265021.1"/>
    <property type="molecule type" value="Genomic_DNA"/>
</dbReference>
<evidence type="ECO:0000259" key="11">
    <source>
        <dbReference type="Pfam" id="PF00593"/>
    </source>
</evidence>
<dbReference type="Gene3D" id="2.170.130.10">
    <property type="entry name" value="TonB-dependent receptor, plug domain"/>
    <property type="match status" value="1"/>
</dbReference>
<dbReference type="GO" id="GO:0009279">
    <property type="term" value="C:cell outer membrane"/>
    <property type="evidence" value="ECO:0007669"/>
    <property type="project" value="UniProtKB-SubCell"/>
</dbReference>
<evidence type="ECO:0000256" key="8">
    <source>
        <dbReference type="PROSITE-ProRule" id="PRU01360"/>
    </source>
</evidence>
<evidence type="ECO:0000259" key="12">
    <source>
        <dbReference type="Pfam" id="PF07715"/>
    </source>
</evidence>
<name>A0A9X3DD73_9SPHI</name>
<keyword evidence="14" id="KW-1185">Reference proteome</keyword>
<keyword evidence="6 8" id="KW-0472">Membrane</keyword>
<dbReference type="RefSeq" id="WP_157259008.1">
    <property type="nucleotide sequence ID" value="NZ_JAPJUH010000003.1"/>
</dbReference>
<dbReference type="InterPro" id="IPR000531">
    <property type="entry name" value="Beta-barrel_TonB"/>
</dbReference>
<keyword evidence="4 8" id="KW-0812">Transmembrane</keyword>
<evidence type="ECO:0000256" key="3">
    <source>
        <dbReference type="ARBA" id="ARBA00022452"/>
    </source>
</evidence>
<keyword evidence="3 8" id="KW-1134">Transmembrane beta strand</keyword>
<keyword evidence="5 9" id="KW-0798">TonB box</keyword>
<sequence length="1200" mass="133969">MTNHYFRFVRSGCGYLLNWSAFLLITMLISFDVNAQNTQYNFNKAPLNSVISEISTKTSYEFVYDAELVKKAKPIDLSLSTSNIKTLMDAVVKGQAFSYEIRNNRTIVLKAVFENLEDYMLHGMVTDSLGGPLPGASVKIKGTNRYTTTDGNGHFNMNLNSQFNTLDINYIGYLSATQKFDKDAALKVVTVKLMANSSLLADVVVNGFQSLPKERQTGSFAVVDSATLNRQINPDLLAALEGKVAGLMYTKNPNGLSADQPVLRGVGTYSANVGTSPLIVVDGLPSELTLDQINPYDVESITVLKDGAAASIYGSRSGNGVIVIATKGGKAKGVNITLNADLFISGKPDIAKMHYASTSDLIDYETAVYNTERARFTTTESMFSGYGNVNNGTIKYYSPLYELYRQQATGAITTTQLNNTINQLRQNDYIKDYVDNIWQNEVRQRYNLSFNSGNGKSSNYLSLNYDASDERMKYDNSENFNIYNKSTFNLKKWLTATIGINASYNTSTTSNFDYTNYLLQPRYAQITDANGNLVYSDYVNLNDGFSSSGAVNGAVISTLKNNNNFKSFGFNLLESMQEGLAKNKAINIRTFANLKANIYKGLSYSMQFQYENRNADSESFYDKNSYRMRYAYNYLTSYNATTGIYTRNLPDGGRYYQLNRKSNSYTFRNQLSYDNSFGKNQEHNIAAIAGVEMRQTLTPRSLETVRYGYDPVTLSSTTLNMATLSTAGITSYIGGTRTLSALATKQEQIKHRYLSAYSNMSYTFQGKYNLTGSVRVDQADLFGVDPQYKNRPLWSVGLGWNANREEFLKNIEWLNMLKVRATYGINGNVDQSSSPYLTATLRNDVLFPSLQYTNISTLPNPKLRWEKVASTNFGIDFSTLNNRLRGSVDFYSKYSNDLLVTTELDPTVGAISRILNNGALRNRGIELNLTGDWYKNNDLTFSSQFVIGFNKNKVMEVNTAAQNAYSYVGAPANYFFINQQFNSLYAYRYGGMTNGYPYFLDENGNSNVTFNAAGVPTAVKDITNTSAIVNMGSLTPLYSGSFSQRVSYKSFELSAMLVFSGGNKLRKDVTDLSSNTVYDQDITQRWTATTTSELPRLYVDYATSALNYASTLSSLWKYSDIQVLDASYIKLRNIILSYNLPQQVSRLIHVSNVRVSGQVNNLWYWSAAGDDIDPETYSANSGTRSLQIPKTFILGLNVTF</sequence>
<evidence type="ECO:0000256" key="5">
    <source>
        <dbReference type="ARBA" id="ARBA00023077"/>
    </source>
</evidence>
<dbReference type="Proteomes" id="UP001142592">
    <property type="component" value="Unassembled WGS sequence"/>
</dbReference>
<dbReference type="Gene3D" id="2.60.40.1120">
    <property type="entry name" value="Carboxypeptidase-like, regulatory domain"/>
    <property type="match status" value="1"/>
</dbReference>
<dbReference type="NCBIfam" id="TIGR04056">
    <property type="entry name" value="OMP_RagA_SusC"/>
    <property type="match status" value="1"/>
</dbReference>
<comment type="subcellular location">
    <subcellularLocation>
        <location evidence="1 8">Cell outer membrane</location>
        <topology evidence="1 8">Multi-pass membrane protein</topology>
    </subcellularLocation>
</comment>
<evidence type="ECO:0000256" key="9">
    <source>
        <dbReference type="RuleBase" id="RU003357"/>
    </source>
</evidence>
<dbReference type="Gene3D" id="2.40.170.20">
    <property type="entry name" value="TonB-dependent receptor, beta-barrel domain"/>
    <property type="match status" value="1"/>
</dbReference>
<dbReference type="SUPFAM" id="SSF49464">
    <property type="entry name" value="Carboxypeptidase regulatory domain-like"/>
    <property type="match status" value="1"/>
</dbReference>
<dbReference type="InterPro" id="IPR039426">
    <property type="entry name" value="TonB-dep_rcpt-like"/>
</dbReference>
<keyword evidence="7 8" id="KW-0998">Cell outer membrane</keyword>
<dbReference type="InterPro" id="IPR008969">
    <property type="entry name" value="CarboxyPept-like_regulatory"/>
</dbReference>
<feature type="domain" description="TonB-dependent receptor plug" evidence="12">
    <location>
        <begin position="213"/>
        <end position="321"/>
    </location>
</feature>
<organism evidence="13 14">
    <name type="scientific">Pedobacter agri</name>
    <dbReference type="NCBI Taxonomy" id="454586"/>
    <lineage>
        <taxon>Bacteria</taxon>
        <taxon>Pseudomonadati</taxon>
        <taxon>Bacteroidota</taxon>
        <taxon>Sphingobacteriia</taxon>
        <taxon>Sphingobacteriales</taxon>
        <taxon>Sphingobacteriaceae</taxon>
        <taxon>Pedobacter</taxon>
    </lineage>
</organism>
<evidence type="ECO:0000256" key="10">
    <source>
        <dbReference type="SAM" id="Phobius"/>
    </source>
</evidence>
<evidence type="ECO:0000256" key="1">
    <source>
        <dbReference type="ARBA" id="ARBA00004571"/>
    </source>
</evidence>
<dbReference type="SUPFAM" id="SSF56935">
    <property type="entry name" value="Porins"/>
    <property type="match status" value="1"/>
</dbReference>